<name>A0A7K1SFG3_9BACT</name>
<organism evidence="1 2">
    <name type="scientific">Spirosoma arboris</name>
    <dbReference type="NCBI Taxonomy" id="2682092"/>
    <lineage>
        <taxon>Bacteria</taxon>
        <taxon>Pseudomonadati</taxon>
        <taxon>Bacteroidota</taxon>
        <taxon>Cytophagia</taxon>
        <taxon>Cytophagales</taxon>
        <taxon>Cytophagaceae</taxon>
        <taxon>Spirosoma</taxon>
    </lineage>
</organism>
<evidence type="ECO:0000313" key="2">
    <source>
        <dbReference type="Proteomes" id="UP000436006"/>
    </source>
</evidence>
<dbReference type="Proteomes" id="UP000436006">
    <property type="component" value="Unassembled WGS sequence"/>
</dbReference>
<comment type="caution">
    <text evidence="1">The sequence shown here is derived from an EMBL/GenBank/DDBJ whole genome shotgun (WGS) entry which is preliminary data.</text>
</comment>
<evidence type="ECO:0000313" key="1">
    <source>
        <dbReference type="EMBL" id="MVM32483.1"/>
    </source>
</evidence>
<dbReference type="InterPro" id="IPR032710">
    <property type="entry name" value="NTF2-like_dom_sf"/>
</dbReference>
<accession>A0A7K1SFG3</accession>
<dbReference type="SUPFAM" id="SSF54427">
    <property type="entry name" value="NTF2-like"/>
    <property type="match status" value="1"/>
</dbReference>
<reference evidence="1 2" key="1">
    <citation type="submission" date="2019-12" db="EMBL/GenBank/DDBJ databases">
        <title>Spirosoma sp. HMF4905 genome sequencing and assembly.</title>
        <authorList>
            <person name="Kang H."/>
            <person name="Cha I."/>
            <person name="Kim H."/>
            <person name="Joh K."/>
        </authorList>
    </citation>
    <scope>NUCLEOTIDE SEQUENCE [LARGE SCALE GENOMIC DNA]</scope>
    <source>
        <strain evidence="1 2">HMF4905</strain>
    </source>
</reference>
<protein>
    <submittedName>
        <fullName evidence="1">Uncharacterized protein</fullName>
    </submittedName>
</protein>
<gene>
    <name evidence="1" type="ORF">GO755_20745</name>
</gene>
<dbReference type="Gene3D" id="3.10.450.50">
    <property type="match status" value="1"/>
</dbReference>
<sequence>MEGTHMEVAEKYFTDTYRQHNPNAATVRKALAAFFSKFMKLQPISDTIKAPVVAILAEGNLVTISFA</sequence>
<keyword evidence="2" id="KW-1185">Reference proteome</keyword>
<dbReference type="RefSeq" id="WP_157587193.1">
    <property type="nucleotide sequence ID" value="NZ_WPIN01000007.1"/>
</dbReference>
<proteinExistence type="predicted"/>
<dbReference type="EMBL" id="WPIN01000007">
    <property type="protein sequence ID" value="MVM32483.1"/>
    <property type="molecule type" value="Genomic_DNA"/>
</dbReference>
<dbReference type="AlphaFoldDB" id="A0A7K1SFG3"/>